<dbReference type="Gene3D" id="3.30.200.20">
    <property type="entry name" value="Phosphorylase Kinase, domain 1"/>
    <property type="match status" value="2"/>
</dbReference>
<feature type="compositionally biased region" description="Basic and acidic residues" evidence="16">
    <location>
        <begin position="183"/>
        <end position="205"/>
    </location>
</feature>
<dbReference type="InterPro" id="IPR035979">
    <property type="entry name" value="RBD_domain_sf"/>
</dbReference>
<keyword evidence="9 15" id="KW-0067">ATP-binding</keyword>
<dbReference type="PROSITE" id="PS00107">
    <property type="entry name" value="PROTEIN_KINASE_ATP"/>
    <property type="match status" value="1"/>
</dbReference>
<evidence type="ECO:0000313" key="20">
    <source>
        <dbReference type="Proteomes" id="UP000245207"/>
    </source>
</evidence>
<feature type="compositionally biased region" description="Low complexity" evidence="16">
    <location>
        <begin position="7"/>
        <end position="46"/>
    </location>
</feature>
<feature type="region of interest" description="Disordered" evidence="16">
    <location>
        <begin position="1"/>
        <end position="66"/>
    </location>
</feature>
<dbReference type="FunFam" id="3.30.70.330:FF:000461">
    <property type="entry name" value="Serine/arginine-rich splicing factor SR45"/>
    <property type="match status" value="1"/>
</dbReference>
<dbReference type="PANTHER" id="PTHR27003:SF408">
    <property type="entry name" value="PROTEIN KINASE DOMAIN-CONTAINING PROTEIN"/>
    <property type="match status" value="1"/>
</dbReference>
<feature type="region of interest" description="Disordered" evidence="16">
    <location>
        <begin position="166"/>
        <end position="289"/>
    </location>
</feature>
<evidence type="ECO:0000256" key="2">
    <source>
        <dbReference type="ARBA" id="ARBA00022527"/>
    </source>
</evidence>
<feature type="domain" description="Protein kinase" evidence="17">
    <location>
        <begin position="329"/>
        <end position="606"/>
    </location>
</feature>
<evidence type="ECO:0000256" key="14">
    <source>
        <dbReference type="PROSITE-ProRule" id="PRU00176"/>
    </source>
</evidence>
<keyword evidence="20" id="KW-1185">Reference proteome</keyword>
<keyword evidence="5" id="KW-0732">Signal</keyword>
<comment type="subcellular location">
    <subcellularLocation>
        <location evidence="1">Membrane</location>
        <topology evidence="1">Single-pass membrane protein</topology>
    </subcellularLocation>
</comment>
<dbReference type="GO" id="GO:0003723">
    <property type="term" value="F:RNA binding"/>
    <property type="evidence" value="ECO:0007669"/>
    <property type="project" value="UniProtKB-UniRule"/>
</dbReference>
<keyword evidence="13" id="KW-0325">Glycoprotein</keyword>
<dbReference type="GO" id="GO:0006950">
    <property type="term" value="P:response to stress"/>
    <property type="evidence" value="ECO:0007669"/>
    <property type="project" value="UniProtKB-ARBA"/>
</dbReference>
<keyword evidence="2" id="KW-0723">Serine/threonine-protein kinase</keyword>
<evidence type="ECO:0000256" key="7">
    <source>
        <dbReference type="ARBA" id="ARBA00022741"/>
    </source>
</evidence>
<dbReference type="GO" id="GO:0005524">
    <property type="term" value="F:ATP binding"/>
    <property type="evidence" value="ECO:0007669"/>
    <property type="project" value="UniProtKB-UniRule"/>
</dbReference>
<keyword evidence="14" id="KW-0694">RNA-binding</keyword>
<feature type="binding site" evidence="15">
    <location>
        <position position="360"/>
    </location>
    <ligand>
        <name>ATP</name>
        <dbReference type="ChEBI" id="CHEBI:30616"/>
    </ligand>
</feature>
<feature type="compositionally biased region" description="Basic residues" evidence="16">
    <location>
        <begin position="262"/>
        <end position="288"/>
    </location>
</feature>
<evidence type="ECO:0000256" key="16">
    <source>
        <dbReference type="SAM" id="MobiDB-lite"/>
    </source>
</evidence>
<dbReference type="InterPro" id="IPR017441">
    <property type="entry name" value="Protein_kinase_ATP_BS"/>
</dbReference>
<evidence type="ECO:0000256" key="3">
    <source>
        <dbReference type="ARBA" id="ARBA00022679"/>
    </source>
</evidence>
<dbReference type="InterPro" id="IPR000719">
    <property type="entry name" value="Prot_kinase_dom"/>
</dbReference>
<dbReference type="Gene3D" id="3.30.70.330">
    <property type="match status" value="1"/>
</dbReference>
<evidence type="ECO:0000259" key="17">
    <source>
        <dbReference type="PROSITE" id="PS50011"/>
    </source>
</evidence>
<reference evidence="19 20" key="1">
    <citation type="journal article" date="2018" name="Mol. Plant">
        <title>The genome of Artemisia annua provides insight into the evolution of Asteraceae family and artemisinin biosynthesis.</title>
        <authorList>
            <person name="Shen Q."/>
            <person name="Zhang L."/>
            <person name="Liao Z."/>
            <person name="Wang S."/>
            <person name="Yan T."/>
            <person name="Shi P."/>
            <person name="Liu M."/>
            <person name="Fu X."/>
            <person name="Pan Q."/>
            <person name="Wang Y."/>
            <person name="Lv Z."/>
            <person name="Lu X."/>
            <person name="Zhang F."/>
            <person name="Jiang W."/>
            <person name="Ma Y."/>
            <person name="Chen M."/>
            <person name="Hao X."/>
            <person name="Li L."/>
            <person name="Tang Y."/>
            <person name="Lv G."/>
            <person name="Zhou Y."/>
            <person name="Sun X."/>
            <person name="Brodelius P.E."/>
            <person name="Rose J.K.C."/>
            <person name="Tang K."/>
        </authorList>
    </citation>
    <scope>NUCLEOTIDE SEQUENCE [LARGE SCALE GENOMIC DNA]</scope>
    <source>
        <strain evidence="20">cv. Huhao1</strain>
        <tissue evidence="19">Leaf</tissue>
    </source>
</reference>
<evidence type="ECO:0000256" key="4">
    <source>
        <dbReference type="ARBA" id="ARBA00022692"/>
    </source>
</evidence>
<dbReference type="GO" id="GO:0004674">
    <property type="term" value="F:protein serine/threonine kinase activity"/>
    <property type="evidence" value="ECO:0007669"/>
    <property type="project" value="UniProtKB-KW"/>
</dbReference>
<feature type="compositionally biased region" description="Basic residues" evidence="16">
    <location>
        <begin position="206"/>
        <end position="219"/>
    </location>
</feature>
<keyword evidence="8 19" id="KW-0418">Kinase</keyword>
<evidence type="ECO:0000256" key="13">
    <source>
        <dbReference type="ARBA" id="ARBA00023180"/>
    </source>
</evidence>
<evidence type="ECO:0000259" key="18">
    <source>
        <dbReference type="PROSITE" id="PS50102"/>
    </source>
</evidence>
<dbReference type="InterPro" id="IPR001245">
    <property type="entry name" value="Ser-Thr/Tyr_kinase_cat_dom"/>
</dbReference>
<keyword evidence="6" id="KW-0677">Repeat</keyword>
<dbReference type="InterPro" id="IPR000504">
    <property type="entry name" value="RRM_dom"/>
</dbReference>
<dbReference type="PROSITE" id="PS50011">
    <property type="entry name" value="PROTEIN_KINASE_DOM"/>
    <property type="match status" value="2"/>
</dbReference>
<evidence type="ECO:0000256" key="8">
    <source>
        <dbReference type="ARBA" id="ARBA00022777"/>
    </source>
</evidence>
<evidence type="ECO:0000256" key="15">
    <source>
        <dbReference type="PROSITE-ProRule" id="PRU10141"/>
    </source>
</evidence>
<dbReference type="GO" id="GO:0004714">
    <property type="term" value="F:transmembrane receptor protein tyrosine kinase activity"/>
    <property type="evidence" value="ECO:0007669"/>
    <property type="project" value="InterPro"/>
</dbReference>
<dbReference type="Gene3D" id="1.10.510.10">
    <property type="entry name" value="Transferase(Phosphotransferase) domain 1"/>
    <property type="match status" value="2"/>
</dbReference>
<keyword evidence="4" id="KW-0812">Transmembrane</keyword>
<keyword evidence="7 15" id="KW-0547">Nucleotide-binding</keyword>
<dbReference type="FunFam" id="1.10.510.10:FF:000129">
    <property type="entry name" value="cysteine-rich receptor-like protein kinase 10"/>
    <property type="match status" value="1"/>
</dbReference>
<evidence type="ECO:0000256" key="9">
    <source>
        <dbReference type="ARBA" id="ARBA00022840"/>
    </source>
</evidence>
<accession>A0A2U1MER7</accession>
<dbReference type="SMART" id="SM00220">
    <property type="entry name" value="S_TKc"/>
    <property type="match status" value="1"/>
</dbReference>
<protein>
    <submittedName>
        <fullName evidence="19">Serine-threonine/tyrosine-protein kinase catalytic domain-containing protein</fullName>
    </submittedName>
</protein>
<dbReference type="Pfam" id="PF00076">
    <property type="entry name" value="RRM_1"/>
    <property type="match status" value="1"/>
</dbReference>
<dbReference type="SMART" id="SM00360">
    <property type="entry name" value="RRM"/>
    <property type="match status" value="1"/>
</dbReference>
<evidence type="ECO:0000256" key="12">
    <source>
        <dbReference type="ARBA" id="ARBA00023170"/>
    </source>
</evidence>
<evidence type="ECO:0000256" key="11">
    <source>
        <dbReference type="ARBA" id="ARBA00023136"/>
    </source>
</evidence>
<dbReference type="PROSITE" id="PS00108">
    <property type="entry name" value="PROTEIN_KINASE_ST"/>
    <property type="match status" value="1"/>
</dbReference>
<dbReference type="FunFam" id="1.10.510.10:FF:000084">
    <property type="entry name" value="Wall-associated receptor kinase 2"/>
    <property type="match status" value="1"/>
</dbReference>
<dbReference type="PROSITE" id="PS50102">
    <property type="entry name" value="RRM"/>
    <property type="match status" value="1"/>
</dbReference>
<dbReference type="Proteomes" id="UP000245207">
    <property type="component" value="Unassembled WGS sequence"/>
</dbReference>
<evidence type="ECO:0000256" key="10">
    <source>
        <dbReference type="ARBA" id="ARBA00022989"/>
    </source>
</evidence>
<feature type="domain" description="RRM" evidence="18">
    <location>
        <begin position="89"/>
        <end position="167"/>
    </location>
</feature>
<dbReference type="InterPro" id="IPR011009">
    <property type="entry name" value="Kinase-like_dom_sf"/>
</dbReference>
<dbReference type="CDD" id="cd14066">
    <property type="entry name" value="STKc_IRAK"/>
    <property type="match status" value="1"/>
</dbReference>
<dbReference type="GO" id="GO:0005886">
    <property type="term" value="C:plasma membrane"/>
    <property type="evidence" value="ECO:0007669"/>
    <property type="project" value="TreeGrafter"/>
</dbReference>
<dbReference type="SUPFAM" id="SSF54928">
    <property type="entry name" value="RNA-binding domain, RBD"/>
    <property type="match status" value="1"/>
</dbReference>
<organism evidence="19 20">
    <name type="scientific">Artemisia annua</name>
    <name type="common">Sweet wormwood</name>
    <dbReference type="NCBI Taxonomy" id="35608"/>
    <lineage>
        <taxon>Eukaryota</taxon>
        <taxon>Viridiplantae</taxon>
        <taxon>Streptophyta</taxon>
        <taxon>Embryophyta</taxon>
        <taxon>Tracheophyta</taxon>
        <taxon>Spermatophyta</taxon>
        <taxon>Magnoliopsida</taxon>
        <taxon>eudicotyledons</taxon>
        <taxon>Gunneridae</taxon>
        <taxon>Pentapetalae</taxon>
        <taxon>asterids</taxon>
        <taxon>campanulids</taxon>
        <taxon>Asterales</taxon>
        <taxon>Asteraceae</taxon>
        <taxon>Asteroideae</taxon>
        <taxon>Anthemideae</taxon>
        <taxon>Artemisiinae</taxon>
        <taxon>Artemisia</taxon>
    </lineage>
</organism>
<gene>
    <name evidence="19" type="ORF">CTI12_AA388800</name>
</gene>
<feature type="domain" description="Protein kinase" evidence="17">
    <location>
        <begin position="679"/>
        <end position="952"/>
    </location>
</feature>
<dbReference type="InterPro" id="IPR008271">
    <property type="entry name" value="Ser/Thr_kinase_AS"/>
</dbReference>
<evidence type="ECO:0000256" key="1">
    <source>
        <dbReference type="ARBA" id="ARBA00004167"/>
    </source>
</evidence>
<keyword evidence="3" id="KW-0808">Transferase</keyword>
<feature type="compositionally biased region" description="Basic residues" evidence="16">
    <location>
        <begin position="242"/>
        <end position="255"/>
    </location>
</feature>
<dbReference type="FunFam" id="3.30.200.20:FF:000039">
    <property type="entry name" value="receptor-like protein kinase FERONIA"/>
    <property type="match status" value="1"/>
</dbReference>
<name>A0A2U1MER7_ARTAN</name>
<evidence type="ECO:0000256" key="5">
    <source>
        <dbReference type="ARBA" id="ARBA00022729"/>
    </source>
</evidence>
<dbReference type="AlphaFoldDB" id="A0A2U1MER7"/>
<evidence type="ECO:0000313" key="19">
    <source>
        <dbReference type="EMBL" id="PWA59761.1"/>
    </source>
</evidence>
<keyword evidence="10" id="KW-1133">Transmembrane helix</keyword>
<dbReference type="InterPro" id="IPR034201">
    <property type="entry name" value="RNPS1_RRM"/>
</dbReference>
<dbReference type="EMBL" id="PKPP01005541">
    <property type="protein sequence ID" value="PWA59761.1"/>
    <property type="molecule type" value="Genomic_DNA"/>
</dbReference>
<dbReference type="SUPFAM" id="SSF56112">
    <property type="entry name" value="Protein kinase-like (PK-like)"/>
    <property type="match status" value="2"/>
</dbReference>
<dbReference type="InterPro" id="IPR012677">
    <property type="entry name" value="Nucleotide-bd_a/b_plait_sf"/>
</dbReference>
<dbReference type="Pfam" id="PF07714">
    <property type="entry name" value="PK_Tyr_Ser-Thr"/>
    <property type="match status" value="2"/>
</dbReference>
<dbReference type="InterPro" id="IPR045272">
    <property type="entry name" value="ANXUR1/2-like"/>
</dbReference>
<proteinExistence type="predicted"/>
<evidence type="ECO:0000256" key="6">
    <source>
        <dbReference type="ARBA" id="ARBA00022737"/>
    </source>
</evidence>
<dbReference type="GO" id="GO:0009506">
    <property type="term" value="C:plasmodesma"/>
    <property type="evidence" value="ECO:0007669"/>
    <property type="project" value="TreeGrafter"/>
</dbReference>
<dbReference type="PANTHER" id="PTHR27003">
    <property type="entry name" value="OS07G0166700 PROTEIN"/>
    <property type="match status" value="1"/>
</dbReference>
<keyword evidence="11" id="KW-0472">Membrane</keyword>
<keyword evidence="12" id="KW-0675">Receptor</keyword>
<dbReference type="OrthoDB" id="4062651at2759"/>
<comment type="caution">
    <text evidence="19">The sequence shown here is derived from an EMBL/GenBank/DDBJ whole genome shotgun (WGS) entry which is preliminary data.</text>
</comment>
<dbReference type="STRING" id="35608.A0A2U1MER7"/>
<dbReference type="CDD" id="cd12365">
    <property type="entry name" value="RRM_RNPS1"/>
    <property type="match status" value="1"/>
</dbReference>
<sequence>MAKPGRGRSPSGSSSSSSSSGSSRSRSRSYSSSSSLSRSSSSRSPSPIHPKKRSGDGLKRGRSPPPKFSTHFHILSYCYRKSSPILESLVLHIDQLTRNVNENHLREIFGNFGEVVHVRLAMDPTVNLPRGSGYVEFKTRSDAEKAQLHMDGAQIDGKVVQAKFTLPERKKVSPPPKSLATGSRRDVAKNDAEKDGPTRVRDGSPRRKPLSSPRRRSPIARRGSPPPRRGSPPYRRDGSPPPRRRPWSPSLRRRSPSPLGRRYNRPSPRRMRGSPVRRRSPPIRRRSQGRYQGVAVLEVTSQIFYISMELLEPCRRLTLYEIQQATNNFDESLVIGHGGFGKVYKGTISNGECHLVVAIKRLDSTSNQGAEEFWAEVEMLSKLRHCHLVSLIGYCNDQNEMILEYMPRGTLEDHLHKRLYSLPWITRLKICIGAARGLDYLHTGTGINHGVIHRDVKSSNILLQNNWEAKISDFGLSKICPKNQQSTYVNTIVKGTFGYLDPNYFYTGNLTRKSDVYAFGVVLFEVLCGKRAVDGSLDEEQWSLAIWAQESIKEGRLKQIVDLKLRGSIFSKCLKEFARIADWCLHSHPKKRPTMAEVVVGLQSVLTLQEKADSTLQRAGGMTIFGRKVPLIVSPSNGENLVQDTSVNTMELYLDSIQGENQTFRRFDFDTINIATENFSEANKFVHQGYGSIYKGRLQTGQEIEVNLPFSFAYRRYKMLEASILVKLEHENLIKMLGYCIEGTKVFFIREFAPHRSLDHLIFDPMCNFLDWNKRYKIILGIARVLVYLHKHAPVTVIHGHLTSGSILLAKSFQPKLSQFGFAKAINKTDCIPDNAVRGDISRDRGYTAPELLMKFNLSIMSDVFNFGVVVLETITGRKISSYFQLDRQLVEYVRRNWLEGTLSNIIDPRINADSSSMARFIEVGLLCIQGEAADRPKMEEIVGMLLGNSSLALPVSKMREKMIREHSTSTTEMPVDDFDTSAVEEFISDLCPR</sequence>